<protein>
    <recommendedName>
        <fullName evidence="4">Cytochrome P450</fullName>
    </recommendedName>
</protein>
<evidence type="ECO:0008006" key="4">
    <source>
        <dbReference type="Google" id="ProtNLM"/>
    </source>
</evidence>
<organism evidence="2 3">
    <name type="scientific">Allacma fusca</name>
    <dbReference type="NCBI Taxonomy" id="39272"/>
    <lineage>
        <taxon>Eukaryota</taxon>
        <taxon>Metazoa</taxon>
        <taxon>Ecdysozoa</taxon>
        <taxon>Arthropoda</taxon>
        <taxon>Hexapoda</taxon>
        <taxon>Collembola</taxon>
        <taxon>Symphypleona</taxon>
        <taxon>Sminthuridae</taxon>
        <taxon>Allacma</taxon>
    </lineage>
</organism>
<gene>
    <name evidence="2" type="ORF">AFUS01_LOCUS31194</name>
</gene>
<keyword evidence="1" id="KW-1133">Transmembrane helix</keyword>
<keyword evidence="3" id="KW-1185">Reference proteome</keyword>
<dbReference type="Proteomes" id="UP000708208">
    <property type="component" value="Unassembled WGS sequence"/>
</dbReference>
<dbReference type="OrthoDB" id="1470350at2759"/>
<comment type="caution">
    <text evidence="2">The sequence shown here is derived from an EMBL/GenBank/DDBJ whole genome shotgun (WGS) entry which is preliminary data.</text>
</comment>
<dbReference type="AlphaFoldDB" id="A0A8J2KPT1"/>
<evidence type="ECO:0000256" key="1">
    <source>
        <dbReference type="SAM" id="Phobius"/>
    </source>
</evidence>
<keyword evidence="1" id="KW-0812">Transmembrane</keyword>
<sequence length="127" mass="14695">MSSEILQAFPLAALFVSVVTIFWIIKLKFPNRKTQLLDKFPSPLRFPLIDHAWMANVHYDDILNMAFTFRKKYGERYRLKFGPHNYILLAKPDDAEKLLTSSTNIEKGQTYSFLLPWLGEGLLTSKG</sequence>
<dbReference type="GO" id="GO:0005506">
    <property type="term" value="F:iron ion binding"/>
    <property type="evidence" value="ECO:0007669"/>
    <property type="project" value="InterPro"/>
</dbReference>
<dbReference type="Pfam" id="PF00067">
    <property type="entry name" value="p450"/>
    <property type="match status" value="1"/>
</dbReference>
<keyword evidence="1" id="KW-0472">Membrane</keyword>
<evidence type="ECO:0000313" key="2">
    <source>
        <dbReference type="EMBL" id="CAG7820823.1"/>
    </source>
</evidence>
<accession>A0A8J2KPT1</accession>
<dbReference type="GO" id="GO:0004497">
    <property type="term" value="F:monooxygenase activity"/>
    <property type="evidence" value="ECO:0007669"/>
    <property type="project" value="InterPro"/>
</dbReference>
<dbReference type="GO" id="GO:0020037">
    <property type="term" value="F:heme binding"/>
    <property type="evidence" value="ECO:0007669"/>
    <property type="project" value="InterPro"/>
</dbReference>
<name>A0A8J2KPT1_9HEXA</name>
<feature type="transmembrane region" description="Helical" evidence="1">
    <location>
        <begin position="6"/>
        <end position="25"/>
    </location>
</feature>
<dbReference type="InterPro" id="IPR001128">
    <property type="entry name" value="Cyt_P450"/>
</dbReference>
<proteinExistence type="predicted"/>
<dbReference type="GO" id="GO:0016705">
    <property type="term" value="F:oxidoreductase activity, acting on paired donors, with incorporation or reduction of molecular oxygen"/>
    <property type="evidence" value="ECO:0007669"/>
    <property type="project" value="InterPro"/>
</dbReference>
<reference evidence="2" key="1">
    <citation type="submission" date="2021-06" db="EMBL/GenBank/DDBJ databases">
        <authorList>
            <person name="Hodson N. C."/>
            <person name="Mongue J. A."/>
            <person name="Jaron S. K."/>
        </authorList>
    </citation>
    <scope>NUCLEOTIDE SEQUENCE</scope>
</reference>
<dbReference type="EMBL" id="CAJVCH010491103">
    <property type="protein sequence ID" value="CAG7820823.1"/>
    <property type="molecule type" value="Genomic_DNA"/>
</dbReference>
<evidence type="ECO:0000313" key="3">
    <source>
        <dbReference type="Proteomes" id="UP000708208"/>
    </source>
</evidence>